<dbReference type="InterPro" id="IPR036457">
    <property type="entry name" value="PPM-type-like_dom_sf"/>
</dbReference>
<dbReference type="PANTHER" id="PTHR43156:SF2">
    <property type="entry name" value="STAGE II SPORULATION PROTEIN E"/>
    <property type="match status" value="1"/>
</dbReference>
<keyword evidence="5" id="KW-1185">Reference proteome</keyword>
<feature type="transmembrane region" description="Helical" evidence="2">
    <location>
        <begin position="269"/>
        <end position="294"/>
    </location>
</feature>
<keyword evidence="1" id="KW-0378">Hydrolase</keyword>
<evidence type="ECO:0000259" key="3">
    <source>
        <dbReference type="PROSITE" id="PS51746"/>
    </source>
</evidence>
<feature type="transmembrane region" description="Helical" evidence="2">
    <location>
        <begin position="324"/>
        <end position="344"/>
    </location>
</feature>
<feature type="transmembrane region" description="Helical" evidence="2">
    <location>
        <begin position="208"/>
        <end position="225"/>
    </location>
</feature>
<evidence type="ECO:0000256" key="2">
    <source>
        <dbReference type="SAM" id="Phobius"/>
    </source>
</evidence>
<dbReference type="SMART" id="SM00331">
    <property type="entry name" value="PP2C_SIG"/>
    <property type="match status" value="1"/>
</dbReference>
<keyword evidence="2" id="KW-0472">Membrane</keyword>
<dbReference type="InterPro" id="IPR052016">
    <property type="entry name" value="Bact_Sigma-Reg"/>
</dbReference>
<dbReference type="InterPro" id="IPR045768">
    <property type="entry name" value="SpoIIE_N"/>
</dbReference>
<dbReference type="Proteomes" id="UP000285882">
    <property type="component" value="Chromosome"/>
</dbReference>
<dbReference type="PANTHER" id="PTHR43156">
    <property type="entry name" value="STAGE II SPORULATION PROTEIN E-RELATED"/>
    <property type="match status" value="1"/>
</dbReference>
<accession>A0ABX5Q3L0</accession>
<gene>
    <name evidence="4" type="primary">spoIIE</name>
    <name evidence="4" type="ORF">C0674_00410</name>
</gene>
<dbReference type="InterPro" id="IPR014221">
    <property type="entry name" value="SpoII_E"/>
</dbReference>
<protein>
    <submittedName>
        <fullName evidence="4">Stage II sporulation protein E</fullName>
    </submittedName>
</protein>
<feature type="transmembrane region" description="Helical" evidence="2">
    <location>
        <begin position="130"/>
        <end position="154"/>
    </location>
</feature>
<evidence type="ECO:0000313" key="5">
    <source>
        <dbReference type="Proteomes" id="UP000285882"/>
    </source>
</evidence>
<dbReference type="Gene3D" id="3.60.40.10">
    <property type="entry name" value="PPM-type phosphatase domain"/>
    <property type="match status" value="1"/>
</dbReference>
<dbReference type="Pfam" id="PF07228">
    <property type="entry name" value="SpoIIE"/>
    <property type="match status" value="1"/>
</dbReference>
<dbReference type="SUPFAM" id="SSF81606">
    <property type="entry name" value="PP2C-like"/>
    <property type="match status" value="1"/>
</dbReference>
<dbReference type="SMART" id="SM00332">
    <property type="entry name" value="PP2Cc"/>
    <property type="match status" value="1"/>
</dbReference>
<reference evidence="4 5" key="1">
    <citation type="submission" date="2018-01" db="EMBL/GenBank/DDBJ databases">
        <title>Complete genome sequencing of Sporolactobacillus terrae DLG3.</title>
        <authorList>
            <person name="Nam Y.-D."/>
            <person name="Kang J."/>
            <person name="Chung W.-H."/>
        </authorList>
    </citation>
    <scope>NUCLEOTIDE SEQUENCE [LARGE SCALE GENOMIC DNA]</scope>
    <source>
        <strain evidence="4 5">DLG3</strain>
    </source>
</reference>
<name>A0ABX5Q3L0_9BACL</name>
<proteinExistence type="predicted"/>
<evidence type="ECO:0000256" key="1">
    <source>
        <dbReference type="ARBA" id="ARBA00022801"/>
    </source>
</evidence>
<feature type="domain" description="PPM-type phosphatase" evidence="3">
    <location>
        <begin position="634"/>
        <end position="844"/>
    </location>
</feature>
<keyword evidence="2" id="KW-0812">Transmembrane</keyword>
<keyword evidence="2" id="KW-1133">Transmembrane helix</keyword>
<sequence>MAEDRESGRSFFRISLVILTNYECLICFNGSYNPKLKAANDMIQKMGSVAAETVDPFVHKKRLQGRARSGRSIQTFLLGVVFRTDFFFLAAGFLLGRAVIITSLTPFILPFFATVFWMKRKRRYADSLAVLVGAATLSAGQAFYALLGLLAFLIGWRMMNALKRVKMERWLPGLVFIMGFTVRLVYQAAFSLTIVWTDLLTAGAEASLSALVTLIFMQSVPLISTRVSHKLFRNEEIICFVILISSVIAGTIGWHVYDVSIDHVLARYAVLLFAYAGGAAIGSTVGVVIGLILGMASVTSLYQMSLLAFTGVLGGLLKEAGKVGVAAGLLIATLLIGVYGSGYAGLGNEVIDSIAALVLFFLTPKSFIRQMASFIPGTREYQAEQQQYVRKLRDVTVSRVEQFSGLFQTLAKSFSPPEDNHESASDDDLFLSRVTAKTCQNCFKKEFCWINNFEKTQRIMLELREEARHGNRDSEARVQRQWRSHCSRPERTLEAIHREQSHAELSEKMRHNVLESRRLVADQLKGVSQVMGDFAREMKRERGLHDWQEEMILTKLNGIGVRVESVEIYNLESGAIDIEAVLPVDHYGVCEKVIAPLLSDILGESIVVEKKQSSDLPGGPSRVVFVSARAYDLETGVATAARGGGGISGDNYSLFEIGSKKYVMAISDGMGHGERADMESKDTLQLLKKVLKSGIHETLAIKSINSILSLRSTEEIYATLDLALIDLQNATSKFLKIGSNPSFIKRGSRVFMLDSENLPIGIIRDVSIDVRSEQLKSGDLLIMMSDGIFDVPQHIENKEAWVKRKIKEMETDDPQEIADLLLEEVIRAGNGTLNDDMTVITARISHHIPEWSAFSSDQTDKRIKRA</sequence>
<dbReference type="NCBIfam" id="TIGR02865">
    <property type="entry name" value="spore_II_E"/>
    <property type="match status" value="1"/>
</dbReference>
<dbReference type="Pfam" id="PF19732">
    <property type="entry name" value="SpoIIE_N"/>
    <property type="match status" value="1"/>
</dbReference>
<organism evidence="4 5">
    <name type="scientific">Sporolactobacillus terrae</name>
    <dbReference type="NCBI Taxonomy" id="269673"/>
    <lineage>
        <taxon>Bacteria</taxon>
        <taxon>Bacillati</taxon>
        <taxon>Bacillota</taxon>
        <taxon>Bacilli</taxon>
        <taxon>Bacillales</taxon>
        <taxon>Sporolactobacillaceae</taxon>
        <taxon>Sporolactobacillus</taxon>
    </lineage>
</organism>
<dbReference type="PROSITE" id="PS51746">
    <property type="entry name" value="PPM_2"/>
    <property type="match status" value="1"/>
</dbReference>
<feature type="transmembrane region" description="Helical" evidence="2">
    <location>
        <begin position="174"/>
        <end position="196"/>
    </location>
</feature>
<dbReference type="InterPro" id="IPR001932">
    <property type="entry name" value="PPM-type_phosphatase-like_dom"/>
</dbReference>
<dbReference type="EMBL" id="CP025688">
    <property type="protein sequence ID" value="QAA21230.1"/>
    <property type="molecule type" value="Genomic_DNA"/>
</dbReference>
<feature type="transmembrane region" description="Helical" evidence="2">
    <location>
        <begin position="237"/>
        <end position="257"/>
    </location>
</feature>
<evidence type="ECO:0000313" key="4">
    <source>
        <dbReference type="EMBL" id="QAA21230.1"/>
    </source>
</evidence>